<organism evidence="1 2">
    <name type="scientific">Acrobeloides nanus</name>
    <dbReference type="NCBI Taxonomy" id="290746"/>
    <lineage>
        <taxon>Eukaryota</taxon>
        <taxon>Metazoa</taxon>
        <taxon>Ecdysozoa</taxon>
        <taxon>Nematoda</taxon>
        <taxon>Chromadorea</taxon>
        <taxon>Rhabditida</taxon>
        <taxon>Tylenchina</taxon>
        <taxon>Cephalobomorpha</taxon>
        <taxon>Cephaloboidea</taxon>
        <taxon>Cephalobidae</taxon>
        <taxon>Acrobeloides</taxon>
    </lineage>
</organism>
<keyword evidence="1" id="KW-1185">Reference proteome</keyword>
<reference evidence="2" key="1">
    <citation type="submission" date="2022-11" db="UniProtKB">
        <authorList>
            <consortium name="WormBaseParasite"/>
        </authorList>
    </citation>
    <scope>IDENTIFICATION</scope>
</reference>
<dbReference type="WBParaSite" id="ACRNAN_scaffold11312.g14073.t1">
    <property type="protein sequence ID" value="ACRNAN_scaffold11312.g14073.t1"/>
    <property type="gene ID" value="ACRNAN_scaffold11312.g14073"/>
</dbReference>
<dbReference type="AlphaFoldDB" id="A0A914CIZ3"/>
<accession>A0A914CIZ3</accession>
<evidence type="ECO:0000313" key="2">
    <source>
        <dbReference type="WBParaSite" id="ACRNAN_scaffold11312.g14073.t1"/>
    </source>
</evidence>
<sequence length="387" mass="44464">MPVFRDDTSSEASKQARSELGGYRSLIGLARKRLSDALAESAREYDFTSQRTGHKLEVNLMDAVRNATKDVTKIQNASRQIESYNDKWSNLIVGIANLEQQSNENEKYYAVAEGSDGYLGLLDRSNGRICELEIKINEMNDLLRDVRQRIRVEGPKYDPQIPPTIPALTMPIPSSQPQRIQTQRQSQPYVLPQRNLPEFNGDITQFPAFWERMSAAVLDREDIPDVVKLDYLIDSLKQGTEPARLVLGYKREAANLIVVKKSQLHQLPKAQENCYSTRKMIDNVEAILRQMEADGIDVNHYQILQTLMDKLPEWLLKEVIPVQIQRPGEFNVKWLRERMENLLITREETEKLLNLCSTHNISKKVTVQNKQERYQKDGNIQKSSALP</sequence>
<dbReference type="Proteomes" id="UP000887540">
    <property type="component" value="Unplaced"/>
</dbReference>
<evidence type="ECO:0000313" key="1">
    <source>
        <dbReference type="Proteomes" id="UP000887540"/>
    </source>
</evidence>
<protein>
    <submittedName>
        <fullName evidence="2">Uncharacterized protein</fullName>
    </submittedName>
</protein>
<proteinExistence type="predicted"/>
<name>A0A914CIZ3_9BILA</name>